<protein>
    <submittedName>
        <fullName evidence="3">Uncharacterized protein</fullName>
    </submittedName>
</protein>
<evidence type="ECO:0000256" key="1">
    <source>
        <dbReference type="SAM" id="MobiDB-lite"/>
    </source>
</evidence>
<accession>A0A6J5D805</accession>
<keyword evidence="4" id="KW-1185">Reference proteome</keyword>
<dbReference type="AlphaFoldDB" id="A0A6J5D805"/>
<evidence type="ECO:0000256" key="2">
    <source>
        <dbReference type="SAM" id="SignalP"/>
    </source>
</evidence>
<organism evidence="3 4">
    <name type="scientific">Paraburkholderia humisilvae</name>
    <dbReference type="NCBI Taxonomy" id="627669"/>
    <lineage>
        <taxon>Bacteria</taxon>
        <taxon>Pseudomonadati</taxon>
        <taxon>Pseudomonadota</taxon>
        <taxon>Betaproteobacteria</taxon>
        <taxon>Burkholderiales</taxon>
        <taxon>Burkholderiaceae</taxon>
        <taxon>Paraburkholderia</taxon>
    </lineage>
</organism>
<keyword evidence="2" id="KW-0732">Signal</keyword>
<sequence length="97" mass="9991">MKTSLFAGLFAATAVLASLASPAFASNYGPAPFYRPTVSDARPVPQPAASAVEPVMTTASDDTGDAQQAYGGMNDGHSQAGAGRHMPTWQNGLFAHH</sequence>
<feature type="region of interest" description="Disordered" evidence="1">
    <location>
        <begin position="42"/>
        <end position="97"/>
    </location>
</feature>
<reference evidence="3 4" key="1">
    <citation type="submission" date="2020-04" db="EMBL/GenBank/DDBJ databases">
        <authorList>
            <person name="De Canck E."/>
        </authorList>
    </citation>
    <scope>NUCLEOTIDE SEQUENCE [LARGE SCALE GENOMIC DNA]</scope>
    <source>
        <strain evidence="3 4">LMG 29542</strain>
    </source>
</reference>
<dbReference type="EMBL" id="CADIKH010000004">
    <property type="protein sequence ID" value="CAB3749501.1"/>
    <property type="molecule type" value="Genomic_DNA"/>
</dbReference>
<feature type="signal peptide" evidence="2">
    <location>
        <begin position="1"/>
        <end position="25"/>
    </location>
</feature>
<gene>
    <name evidence="3" type="ORF">LMG29542_01010</name>
</gene>
<evidence type="ECO:0000313" key="3">
    <source>
        <dbReference type="EMBL" id="CAB3749501.1"/>
    </source>
</evidence>
<dbReference type="Proteomes" id="UP000494363">
    <property type="component" value="Unassembled WGS sequence"/>
</dbReference>
<evidence type="ECO:0000313" key="4">
    <source>
        <dbReference type="Proteomes" id="UP000494363"/>
    </source>
</evidence>
<feature type="chain" id="PRO_5026880656" evidence="2">
    <location>
        <begin position="26"/>
        <end position="97"/>
    </location>
</feature>
<dbReference type="RefSeq" id="WP_175225362.1">
    <property type="nucleotide sequence ID" value="NZ_CADIKH010000004.1"/>
</dbReference>
<name>A0A6J5D805_9BURK</name>
<proteinExistence type="predicted"/>